<proteinExistence type="predicted"/>
<accession>A0A653XJ71</accession>
<sequence length="44" mass="5053">MPKRLAVLFRGSNNIFEELLFNHARLGYASLGKNGWVLHAIVLW</sequence>
<dbReference type="EMBL" id="CABWMV010000001">
    <property type="protein sequence ID" value="VXC30128.1"/>
    <property type="molecule type" value="Genomic_DNA"/>
</dbReference>
<gene>
    <name evidence="1" type="ORF">SPHINGO8BC_10028</name>
</gene>
<protein>
    <submittedName>
        <fullName evidence="1">Uncharacterized protein</fullName>
    </submittedName>
</protein>
<reference evidence="1 2" key="1">
    <citation type="submission" date="2019-10" db="EMBL/GenBank/DDBJ databases">
        <authorList>
            <person name="Karimi E."/>
        </authorList>
    </citation>
    <scope>NUCLEOTIDE SEQUENCE [LARGE SCALE GENOMIC DNA]</scope>
    <source>
        <strain evidence="1">Sphingobacterium sp. 8BC</strain>
    </source>
</reference>
<organism evidence="1 2">
    <name type="scientific">Sphingobacterium multivorum</name>
    <dbReference type="NCBI Taxonomy" id="28454"/>
    <lineage>
        <taxon>Bacteria</taxon>
        <taxon>Pseudomonadati</taxon>
        <taxon>Bacteroidota</taxon>
        <taxon>Sphingobacteriia</taxon>
        <taxon>Sphingobacteriales</taxon>
        <taxon>Sphingobacteriaceae</taxon>
        <taxon>Sphingobacterium</taxon>
    </lineage>
</organism>
<dbReference type="AlphaFoldDB" id="A0A653XJ71"/>
<evidence type="ECO:0000313" key="1">
    <source>
        <dbReference type="EMBL" id="VXC30128.1"/>
    </source>
</evidence>
<dbReference type="Proteomes" id="UP000432350">
    <property type="component" value="Unassembled WGS sequence"/>
</dbReference>
<evidence type="ECO:0000313" key="2">
    <source>
        <dbReference type="Proteomes" id="UP000432350"/>
    </source>
</evidence>
<name>A0A653XJ71_SPHMU</name>